<proteinExistence type="inferred from homology"/>
<dbReference type="SUPFAM" id="SSF49482">
    <property type="entry name" value="Aromatic compound dioxygenase"/>
    <property type="match status" value="2"/>
</dbReference>
<dbReference type="InterPro" id="IPR050770">
    <property type="entry name" value="Intradiol_RC_Dioxygenase"/>
</dbReference>
<keyword evidence="3 6" id="KW-0560">Oxidoreductase</keyword>
<gene>
    <name evidence="6" type="primary">pcaG</name>
    <name evidence="6" type="ORF">MMF94_31540</name>
</gene>
<dbReference type="Gene3D" id="2.60.130.10">
    <property type="entry name" value="Aromatic compound dioxygenase"/>
    <property type="match status" value="2"/>
</dbReference>
<feature type="compositionally biased region" description="Polar residues" evidence="4">
    <location>
        <begin position="273"/>
        <end position="287"/>
    </location>
</feature>
<keyword evidence="2" id="KW-0223">Dioxygenase</keyword>
<comment type="similarity">
    <text evidence="1">Belongs to the intradiol ring-cleavage dioxygenase family.</text>
</comment>
<dbReference type="InterPro" id="IPR000627">
    <property type="entry name" value="Intradiol_dOase_C"/>
</dbReference>
<evidence type="ECO:0000259" key="5">
    <source>
        <dbReference type="PROSITE" id="PS00083"/>
    </source>
</evidence>
<keyword evidence="7" id="KW-1185">Reference proteome</keyword>
<protein>
    <submittedName>
        <fullName evidence="6">Protocatechuate 3,4-dioxygenase subunit alpha</fullName>
        <ecNumber evidence="6">1.13.11.3</ecNumber>
    </submittedName>
</protein>
<evidence type="ECO:0000313" key="6">
    <source>
        <dbReference type="EMBL" id="MCH6170258.1"/>
    </source>
</evidence>
<organism evidence="6 7">
    <name type="scientific">Pseudonocardia alaniniphila</name>
    <dbReference type="NCBI Taxonomy" id="75291"/>
    <lineage>
        <taxon>Bacteria</taxon>
        <taxon>Bacillati</taxon>
        <taxon>Actinomycetota</taxon>
        <taxon>Actinomycetes</taxon>
        <taxon>Pseudonocardiales</taxon>
        <taxon>Pseudonocardiaceae</taxon>
        <taxon>Pseudonocardia</taxon>
    </lineage>
</organism>
<dbReference type="EC" id="1.13.11.3" evidence="6"/>
<feature type="domain" description="Intradiol ring-cleavage dioxygenases" evidence="5">
    <location>
        <begin position="46"/>
        <end position="74"/>
    </location>
</feature>
<dbReference type="Proteomes" id="UP001299970">
    <property type="component" value="Unassembled WGS sequence"/>
</dbReference>
<name>A0ABS9TPF3_9PSEU</name>
<dbReference type="PANTHER" id="PTHR33711">
    <property type="entry name" value="DIOXYGENASE, PUTATIVE (AFU_ORTHOLOGUE AFUA_2G02910)-RELATED"/>
    <property type="match status" value="1"/>
</dbReference>
<dbReference type="InterPro" id="IPR012786">
    <property type="entry name" value="Protocat_dOase_a"/>
</dbReference>
<dbReference type="InterPro" id="IPR015889">
    <property type="entry name" value="Intradiol_dOase_core"/>
</dbReference>
<dbReference type="NCBIfam" id="TIGR02423">
    <property type="entry name" value="protocat_alph"/>
    <property type="match status" value="1"/>
</dbReference>
<evidence type="ECO:0000256" key="3">
    <source>
        <dbReference type="ARBA" id="ARBA00023002"/>
    </source>
</evidence>
<feature type="region of interest" description="Disordered" evidence="4">
    <location>
        <begin position="271"/>
        <end position="291"/>
    </location>
</feature>
<sequence length="383" mass="41877">MHALVRLLDPATETTGPITGFGPIGDSEHVLTHQCAGTPIGERIVVSGQVLDAGGRPITRNLVEIWQANSAGRYAAPADHYDAPLDPNFTGTGRCLTDTNGWYRFTTIMPGSHRSDLRCDAWRPPHIHFSIMGTTFNQRLITQMYFPGDPLLREDSVVQAAPEPQRSHLISRLDHAIGENGWARGYRFDIVLPDVPDPPAEHGPHTGASADAWQTPPQTIGPFFAPALLRSHWHNSAPENDPTAIELTGTIYDGARKPVPYAMIETWQPDPGATSNGHFTRTSTGSSGHYRLRTARPRRTPTSADAAPHIALSLFTSGLNDRVITRVYLADDPSGNATDPVLAAVSADRRHTLLAHPEPSSPTTRYRFDITLQGNDETVFFLV</sequence>
<evidence type="ECO:0000256" key="2">
    <source>
        <dbReference type="ARBA" id="ARBA00022964"/>
    </source>
</evidence>
<evidence type="ECO:0000313" key="7">
    <source>
        <dbReference type="Proteomes" id="UP001299970"/>
    </source>
</evidence>
<dbReference type="PANTHER" id="PTHR33711:SF10">
    <property type="entry name" value="INTRADIOL RING-CLEAVAGE DIOXYGENASES DOMAIN-CONTAINING PROTEIN"/>
    <property type="match status" value="1"/>
</dbReference>
<dbReference type="EMBL" id="JAKXMK010000031">
    <property type="protein sequence ID" value="MCH6170258.1"/>
    <property type="molecule type" value="Genomic_DNA"/>
</dbReference>
<accession>A0ABS9TPF3</accession>
<dbReference type="Pfam" id="PF00775">
    <property type="entry name" value="Dioxygenase_C"/>
    <property type="match status" value="1"/>
</dbReference>
<dbReference type="RefSeq" id="WP_241041066.1">
    <property type="nucleotide sequence ID" value="NZ_BAAAJF010000063.1"/>
</dbReference>
<comment type="caution">
    <text evidence="6">The sequence shown here is derived from an EMBL/GenBank/DDBJ whole genome shotgun (WGS) entry which is preliminary data.</text>
</comment>
<dbReference type="PROSITE" id="PS00083">
    <property type="entry name" value="INTRADIOL_DIOXYGENAS"/>
    <property type="match status" value="1"/>
</dbReference>
<evidence type="ECO:0000256" key="1">
    <source>
        <dbReference type="ARBA" id="ARBA00007825"/>
    </source>
</evidence>
<evidence type="ECO:0000256" key="4">
    <source>
        <dbReference type="SAM" id="MobiDB-lite"/>
    </source>
</evidence>
<dbReference type="GO" id="GO:0018578">
    <property type="term" value="F:protocatechuate 3,4-dioxygenase activity"/>
    <property type="evidence" value="ECO:0007669"/>
    <property type="project" value="UniProtKB-EC"/>
</dbReference>
<reference evidence="6 7" key="1">
    <citation type="submission" date="2022-03" db="EMBL/GenBank/DDBJ databases">
        <title>Pseudonocardia alaer sp. nov., a novel actinomycete isolated from reed forest soil.</title>
        <authorList>
            <person name="Wang L."/>
        </authorList>
    </citation>
    <scope>NUCLEOTIDE SEQUENCE [LARGE SCALE GENOMIC DNA]</scope>
    <source>
        <strain evidence="6 7">Y-16303</strain>
    </source>
</reference>